<organism evidence="1 2">
    <name type="scientific">Candidatus Raymondbacteria bacterium RIFOXYD12_FULL_49_13</name>
    <dbReference type="NCBI Taxonomy" id="1817890"/>
    <lineage>
        <taxon>Bacteria</taxon>
        <taxon>Raymondiibacteriota</taxon>
    </lineage>
</organism>
<evidence type="ECO:0000313" key="2">
    <source>
        <dbReference type="Proteomes" id="UP000179243"/>
    </source>
</evidence>
<protein>
    <recommendedName>
        <fullName evidence="3">PIN domain-containing protein</fullName>
    </recommendedName>
</protein>
<dbReference type="Proteomes" id="UP000179243">
    <property type="component" value="Unassembled WGS sequence"/>
</dbReference>
<evidence type="ECO:0000313" key="1">
    <source>
        <dbReference type="EMBL" id="OGK00886.1"/>
    </source>
</evidence>
<dbReference type="EMBL" id="MFYX01000139">
    <property type="protein sequence ID" value="OGK00886.1"/>
    <property type="molecule type" value="Genomic_DNA"/>
</dbReference>
<reference evidence="1 2" key="1">
    <citation type="journal article" date="2016" name="Nat. Commun.">
        <title>Thousands of microbial genomes shed light on interconnected biogeochemical processes in an aquifer system.</title>
        <authorList>
            <person name="Anantharaman K."/>
            <person name="Brown C.T."/>
            <person name="Hug L.A."/>
            <person name="Sharon I."/>
            <person name="Castelle C.J."/>
            <person name="Probst A.J."/>
            <person name="Thomas B.C."/>
            <person name="Singh A."/>
            <person name="Wilkins M.J."/>
            <person name="Karaoz U."/>
            <person name="Brodie E.L."/>
            <person name="Williams K.H."/>
            <person name="Hubbard S.S."/>
            <person name="Banfield J.F."/>
        </authorList>
    </citation>
    <scope>NUCLEOTIDE SEQUENCE [LARGE SCALE GENOMIC DNA]</scope>
</reference>
<sequence length="92" mass="10343">MEDSIECEALMEKYFEAGILEPTKANRYYDAAHVAACSVGGIEYLVTFNFRHLVKVQKIDAFNGVNLLHGYGSLNFATPEMFLPEEEYNGSL</sequence>
<name>A0A1F7F2Z9_UNCRA</name>
<accession>A0A1F7F2Z9</accession>
<proteinExistence type="predicted"/>
<comment type="caution">
    <text evidence="1">The sequence shown here is derived from an EMBL/GenBank/DDBJ whole genome shotgun (WGS) entry which is preliminary data.</text>
</comment>
<gene>
    <name evidence="1" type="ORF">A2519_08045</name>
</gene>
<dbReference type="AlphaFoldDB" id="A0A1F7F2Z9"/>
<evidence type="ECO:0008006" key="3">
    <source>
        <dbReference type="Google" id="ProtNLM"/>
    </source>
</evidence>